<dbReference type="GeneID" id="6011760"/>
<dbReference type="RefSeq" id="XP_001835232.1">
    <property type="nucleotide sequence ID" value="XM_001835180.1"/>
</dbReference>
<evidence type="ECO:0000313" key="2">
    <source>
        <dbReference type="EMBL" id="EAU86579.1"/>
    </source>
</evidence>
<feature type="compositionally biased region" description="Basic and acidic residues" evidence="1">
    <location>
        <begin position="190"/>
        <end position="202"/>
    </location>
</feature>
<evidence type="ECO:0000256" key="1">
    <source>
        <dbReference type="SAM" id="MobiDB-lite"/>
    </source>
</evidence>
<reference evidence="2 3" key="1">
    <citation type="journal article" date="2010" name="Proc. Natl. Acad. Sci. U.S.A.">
        <title>Insights into evolution of multicellular fungi from the assembled chromosomes of the mushroom Coprinopsis cinerea (Coprinus cinereus).</title>
        <authorList>
            <person name="Stajich J.E."/>
            <person name="Wilke S.K."/>
            <person name="Ahren D."/>
            <person name="Au C.H."/>
            <person name="Birren B.W."/>
            <person name="Borodovsky M."/>
            <person name="Burns C."/>
            <person name="Canback B."/>
            <person name="Casselton L.A."/>
            <person name="Cheng C.K."/>
            <person name="Deng J."/>
            <person name="Dietrich F.S."/>
            <person name="Fargo D.C."/>
            <person name="Farman M.L."/>
            <person name="Gathman A.C."/>
            <person name="Goldberg J."/>
            <person name="Guigo R."/>
            <person name="Hoegger P.J."/>
            <person name="Hooker J.B."/>
            <person name="Huggins A."/>
            <person name="James T.Y."/>
            <person name="Kamada T."/>
            <person name="Kilaru S."/>
            <person name="Kodira C."/>
            <person name="Kues U."/>
            <person name="Kupfer D."/>
            <person name="Kwan H.S."/>
            <person name="Lomsadze A."/>
            <person name="Li W."/>
            <person name="Lilly W.W."/>
            <person name="Ma L.J."/>
            <person name="Mackey A.J."/>
            <person name="Manning G."/>
            <person name="Martin F."/>
            <person name="Muraguchi H."/>
            <person name="Natvig D.O."/>
            <person name="Palmerini H."/>
            <person name="Ramesh M.A."/>
            <person name="Rehmeyer C.J."/>
            <person name="Roe B.A."/>
            <person name="Shenoy N."/>
            <person name="Stanke M."/>
            <person name="Ter-Hovhannisyan V."/>
            <person name="Tunlid A."/>
            <person name="Velagapudi R."/>
            <person name="Vision T.J."/>
            <person name="Zeng Q."/>
            <person name="Zolan M.E."/>
            <person name="Pukkila P.J."/>
        </authorList>
    </citation>
    <scope>NUCLEOTIDE SEQUENCE [LARGE SCALE GENOMIC DNA]</scope>
    <source>
        <strain evidence="3">Okayama-7 / 130 / ATCC MYA-4618 / FGSC 9003</strain>
    </source>
</reference>
<feature type="region of interest" description="Disordered" evidence="1">
    <location>
        <begin position="176"/>
        <end position="202"/>
    </location>
</feature>
<feature type="region of interest" description="Disordered" evidence="1">
    <location>
        <begin position="24"/>
        <end position="65"/>
    </location>
</feature>
<dbReference type="InParanoid" id="A8NNZ8"/>
<gene>
    <name evidence="2" type="ORF">CC1G_07775</name>
</gene>
<dbReference type="VEuPathDB" id="FungiDB:CC1G_07775"/>
<evidence type="ECO:0000313" key="3">
    <source>
        <dbReference type="Proteomes" id="UP000001861"/>
    </source>
</evidence>
<dbReference type="Proteomes" id="UP000001861">
    <property type="component" value="Unassembled WGS sequence"/>
</dbReference>
<proteinExistence type="predicted"/>
<dbReference type="EMBL" id="AACS02000012">
    <property type="protein sequence ID" value="EAU86579.1"/>
    <property type="molecule type" value="Genomic_DNA"/>
</dbReference>
<feature type="compositionally biased region" description="Acidic residues" evidence="1">
    <location>
        <begin position="32"/>
        <end position="44"/>
    </location>
</feature>
<feature type="compositionally biased region" description="Polar residues" evidence="1">
    <location>
        <begin position="47"/>
        <end position="64"/>
    </location>
</feature>
<dbReference type="KEGG" id="cci:CC1G_07775"/>
<comment type="caution">
    <text evidence="2">The sequence shown here is derived from an EMBL/GenBank/DDBJ whole genome shotgun (WGS) entry which is preliminary data.</text>
</comment>
<keyword evidence="3" id="KW-1185">Reference proteome</keyword>
<organism evidence="2 3">
    <name type="scientific">Coprinopsis cinerea (strain Okayama-7 / 130 / ATCC MYA-4618 / FGSC 9003)</name>
    <name type="common">Inky cap fungus</name>
    <name type="synonym">Hormographiella aspergillata</name>
    <dbReference type="NCBI Taxonomy" id="240176"/>
    <lineage>
        <taxon>Eukaryota</taxon>
        <taxon>Fungi</taxon>
        <taxon>Dikarya</taxon>
        <taxon>Basidiomycota</taxon>
        <taxon>Agaricomycotina</taxon>
        <taxon>Agaricomycetes</taxon>
        <taxon>Agaricomycetidae</taxon>
        <taxon>Agaricales</taxon>
        <taxon>Agaricineae</taxon>
        <taxon>Psathyrellaceae</taxon>
        <taxon>Coprinopsis</taxon>
    </lineage>
</organism>
<protein>
    <submittedName>
        <fullName evidence="2">Uncharacterized protein</fullName>
    </submittedName>
</protein>
<dbReference type="AlphaFoldDB" id="A8NNZ8"/>
<name>A8NNZ8_COPC7</name>
<sequence>MARKTGKSHPVYTPGEQNALDMYMDGLSLNSDESDTGTYDDDDASSILSSQTAQHRATSSTIPGSSAEIYQQFRDKKLQEVQLLNQQLIAERDEMKLQLRQLQAGLKSMKEQQKQRPNTNNSNSNDDGSDNDGNSKKSHPKRPSPTTGNAAHDKKIGEMGRRFWLLNEMFIDKNWFMKEKPANNSMEGRYPPEKDKQEEAPV</sequence>
<feature type="region of interest" description="Disordered" evidence="1">
    <location>
        <begin position="107"/>
        <end position="155"/>
    </location>
</feature>
<accession>A8NNZ8</accession>